<dbReference type="Proteomes" id="UP000029641">
    <property type="component" value="Unassembled WGS sequence"/>
</dbReference>
<dbReference type="Proteomes" id="UP000030184">
    <property type="component" value="Unassembled WGS sequence"/>
</dbReference>
<dbReference type="STRING" id="504487.JCM19538_3162"/>
<accession>A0A090WAE2</accession>
<reference evidence="5" key="1">
    <citation type="journal article" date="2014" name="Genome Announc.">
        <title>Draft Genome Sequence of Marine Flavobacterium Jejuia pallidilutea Strain 11shimoA1 and Pigmentation Mutants.</title>
        <authorList>
            <person name="Takatani N."/>
            <person name="Nakanishi M."/>
            <person name="Meirelles P."/>
            <person name="Mino S."/>
            <person name="Suda W."/>
            <person name="Oshima K."/>
            <person name="Hattori M."/>
            <person name="Ohkuma M."/>
            <person name="Hosokawa M."/>
            <person name="Miyashita K."/>
            <person name="Thompson F.L."/>
            <person name="Niwa A."/>
            <person name="Sawabe T."/>
            <person name="Sawabe T."/>
        </authorList>
    </citation>
    <scope>NUCLEOTIDE SEQUENCE [LARGE SCALE GENOMIC DNA]</scope>
    <source>
        <strain evidence="5">JCM 19538</strain>
    </source>
</reference>
<evidence type="ECO:0000313" key="4">
    <source>
        <dbReference type="Proteomes" id="UP000029646"/>
    </source>
</evidence>
<name>A0A090WAE2_9FLAO</name>
<proteinExistence type="predicted"/>
<gene>
    <name evidence="1" type="ORF">JCM19301_3362</name>
    <name evidence="2" type="ORF">JCM19302_1186</name>
    <name evidence="3" type="ORF">JCM19538_3162</name>
</gene>
<dbReference type="AlphaFoldDB" id="A0A090WAE2"/>
<dbReference type="EMBL" id="BBNY01000003">
    <property type="protein sequence ID" value="GAL88649.1"/>
    <property type="molecule type" value="Genomic_DNA"/>
</dbReference>
<evidence type="ECO:0000313" key="2">
    <source>
        <dbReference type="EMBL" id="GAL72424.1"/>
    </source>
</evidence>
<keyword evidence="5" id="KW-1185">Reference proteome</keyword>
<protein>
    <submittedName>
        <fullName evidence="2">Uncharacterized protein</fullName>
    </submittedName>
</protein>
<dbReference type="Proteomes" id="UP000029646">
    <property type="component" value="Unassembled WGS sequence"/>
</dbReference>
<evidence type="ECO:0000313" key="3">
    <source>
        <dbReference type="EMBL" id="GAL88649.1"/>
    </source>
</evidence>
<comment type="caution">
    <text evidence="2">The sequence shown here is derived from an EMBL/GenBank/DDBJ whole genome shotgun (WGS) entry which is preliminary data.</text>
</comment>
<evidence type="ECO:0000313" key="1">
    <source>
        <dbReference type="EMBL" id="GAL65677.1"/>
    </source>
</evidence>
<organism evidence="2 4">
    <name type="scientific">Jejuia pallidilutea</name>
    <dbReference type="NCBI Taxonomy" id="504487"/>
    <lineage>
        <taxon>Bacteria</taxon>
        <taxon>Pseudomonadati</taxon>
        <taxon>Bacteroidota</taxon>
        <taxon>Flavobacteriia</taxon>
        <taxon>Flavobacteriales</taxon>
        <taxon>Flavobacteriaceae</taxon>
        <taxon>Jejuia</taxon>
    </lineage>
</organism>
<sequence>MATEIKEKKDSTVLEDNQLLCILTNQAKKISAKENNLQSVILM</sequence>
<evidence type="ECO:0000313" key="5">
    <source>
        <dbReference type="Proteomes" id="UP000030184"/>
    </source>
</evidence>
<dbReference type="EMBL" id="BBNS01000024">
    <property type="protein sequence ID" value="GAL72424.1"/>
    <property type="molecule type" value="Genomic_DNA"/>
</dbReference>
<dbReference type="EMBL" id="BBNR01000002">
    <property type="protein sequence ID" value="GAL65677.1"/>
    <property type="molecule type" value="Genomic_DNA"/>
</dbReference>
<dbReference type="RefSeq" id="WP_262489568.1">
    <property type="nucleotide sequence ID" value="NZ_BBNR01000002.1"/>
</dbReference>